<dbReference type="EMBL" id="MJEQ01037191">
    <property type="protein sequence ID" value="OIS98386.1"/>
    <property type="molecule type" value="Genomic_DNA"/>
</dbReference>
<evidence type="ECO:0000313" key="2">
    <source>
        <dbReference type="EMBL" id="OIS98386.1"/>
    </source>
</evidence>
<dbReference type="Proteomes" id="UP000187609">
    <property type="component" value="Unassembled WGS sequence"/>
</dbReference>
<dbReference type="AlphaFoldDB" id="A0A1J6IHL4"/>
<organism evidence="2 3">
    <name type="scientific">Nicotiana attenuata</name>
    <name type="common">Coyote tobacco</name>
    <dbReference type="NCBI Taxonomy" id="49451"/>
    <lineage>
        <taxon>Eukaryota</taxon>
        <taxon>Viridiplantae</taxon>
        <taxon>Streptophyta</taxon>
        <taxon>Embryophyta</taxon>
        <taxon>Tracheophyta</taxon>
        <taxon>Spermatophyta</taxon>
        <taxon>Magnoliopsida</taxon>
        <taxon>eudicotyledons</taxon>
        <taxon>Gunneridae</taxon>
        <taxon>Pentapetalae</taxon>
        <taxon>asterids</taxon>
        <taxon>lamiids</taxon>
        <taxon>Solanales</taxon>
        <taxon>Solanaceae</taxon>
        <taxon>Nicotianoideae</taxon>
        <taxon>Nicotianeae</taxon>
        <taxon>Nicotiana</taxon>
    </lineage>
</organism>
<name>A0A1J6IHL4_NICAT</name>
<sequence>MANFCITSSLFMLFILSNLVIFSQGRILTTKENVNLVVYGAKTILGAEIEKKLALLKHRFRFIEGSVDSFQPVTPGHSPGIGHSKHD</sequence>
<comment type="caution">
    <text evidence="2">The sequence shown here is derived from an EMBL/GenBank/DDBJ whole genome shotgun (WGS) entry which is preliminary data.</text>
</comment>
<evidence type="ECO:0000313" key="3">
    <source>
        <dbReference type="Proteomes" id="UP000187609"/>
    </source>
</evidence>
<accession>A0A1J6IHL4</accession>
<feature type="signal peptide" evidence="1">
    <location>
        <begin position="1"/>
        <end position="25"/>
    </location>
</feature>
<keyword evidence="3" id="KW-1185">Reference proteome</keyword>
<gene>
    <name evidence="2" type="ORF">A4A49_00072</name>
</gene>
<reference evidence="2" key="1">
    <citation type="submission" date="2016-11" db="EMBL/GenBank/DDBJ databases">
        <title>The genome of Nicotiana attenuata.</title>
        <authorList>
            <person name="Xu S."/>
            <person name="Brockmoeller T."/>
            <person name="Gaquerel E."/>
            <person name="Navarro A."/>
            <person name="Kuhl H."/>
            <person name="Gase K."/>
            <person name="Ling Z."/>
            <person name="Zhou W."/>
            <person name="Kreitzer C."/>
            <person name="Stanke M."/>
            <person name="Tang H."/>
            <person name="Lyons E."/>
            <person name="Pandey P."/>
            <person name="Pandey S.P."/>
            <person name="Timmermann B."/>
            <person name="Baldwin I.T."/>
        </authorList>
    </citation>
    <scope>NUCLEOTIDE SEQUENCE [LARGE SCALE GENOMIC DNA]</scope>
    <source>
        <strain evidence="2">UT</strain>
    </source>
</reference>
<feature type="chain" id="PRO_5012091610" evidence="1">
    <location>
        <begin position="26"/>
        <end position="87"/>
    </location>
</feature>
<evidence type="ECO:0000256" key="1">
    <source>
        <dbReference type="SAM" id="SignalP"/>
    </source>
</evidence>
<dbReference type="Gramene" id="OIS98386">
    <property type="protein sequence ID" value="OIS98386"/>
    <property type="gene ID" value="A4A49_00072"/>
</dbReference>
<protein>
    <submittedName>
        <fullName evidence="2">Uncharacterized protein</fullName>
    </submittedName>
</protein>
<dbReference type="OMA" id="MANFCIT"/>
<proteinExistence type="predicted"/>
<keyword evidence="1" id="KW-0732">Signal</keyword>